<protein>
    <submittedName>
        <fullName evidence="1">Uncharacterized protein</fullName>
    </submittedName>
</protein>
<organism evidence="1 2">
    <name type="scientific">Hyaloscypha variabilis (strain UAMH 11265 / GT02V1 / F)</name>
    <name type="common">Meliniomyces variabilis</name>
    <dbReference type="NCBI Taxonomy" id="1149755"/>
    <lineage>
        <taxon>Eukaryota</taxon>
        <taxon>Fungi</taxon>
        <taxon>Dikarya</taxon>
        <taxon>Ascomycota</taxon>
        <taxon>Pezizomycotina</taxon>
        <taxon>Leotiomycetes</taxon>
        <taxon>Helotiales</taxon>
        <taxon>Hyaloscyphaceae</taxon>
        <taxon>Hyaloscypha</taxon>
        <taxon>Hyaloscypha variabilis</taxon>
    </lineage>
</organism>
<proteinExistence type="predicted"/>
<dbReference type="EMBL" id="KZ613954">
    <property type="protein sequence ID" value="PMD34094.1"/>
    <property type="molecule type" value="Genomic_DNA"/>
</dbReference>
<dbReference type="AlphaFoldDB" id="A0A2J6R6F6"/>
<dbReference type="Proteomes" id="UP000235786">
    <property type="component" value="Unassembled WGS sequence"/>
</dbReference>
<sequence>MVLDGRPRGRGEEILRMDGQFYCGDAAETSNILDPRQHSEVHEFRNSVEHLLQTAMPRLCTSRTSPKCSVLSRDSTRLRVGAALDRSGALGRAPAYDAGSHGRCNSLHSMCPNIHSELKVASVVVVMGVGPEEIVAPSRLQSSRGLSGMCSPGCLCIVIGGLDLEFFLDHPFVMDQVDHFLIACLSS</sequence>
<keyword evidence="2" id="KW-1185">Reference proteome</keyword>
<evidence type="ECO:0000313" key="2">
    <source>
        <dbReference type="Proteomes" id="UP000235786"/>
    </source>
</evidence>
<reference evidence="1 2" key="1">
    <citation type="submission" date="2016-04" db="EMBL/GenBank/DDBJ databases">
        <title>A degradative enzymes factory behind the ericoid mycorrhizal symbiosis.</title>
        <authorList>
            <consortium name="DOE Joint Genome Institute"/>
            <person name="Martino E."/>
            <person name="Morin E."/>
            <person name="Grelet G."/>
            <person name="Kuo A."/>
            <person name="Kohler A."/>
            <person name="Daghino S."/>
            <person name="Barry K."/>
            <person name="Choi C."/>
            <person name="Cichocki N."/>
            <person name="Clum A."/>
            <person name="Copeland A."/>
            <person name="Hainaut M."/>
            <person name="Haridas S."/>
            <person name="Labutti K."/>
            <person name="Lindquist E."/>
            <person name="Lipzen A."/>
            <person name="Khouja H.-R."/>
            <person name="Murat C."/>
            <person name="Ohm R."/>
            <person name="Olson A."/>
            <person name="Spatafora J."/>
            <person name="Veneault-Fourrey C."/>
            <person name="Henrissat B."/>
            <person name="Grigoriev I."/>
            <person name="Martin F."/>
            <person name="Perotto S."/>
        </authorList>
    </citation>
    <scope>NUCLEOTIDE SEQUENCE [LARGE SCALE GENOMIC DNA]</scope>
    <source>
        <strain evidence="1 2">F</strain>
    </source>
</reference>
<accession>A0A2J6R6F6</accession>
<name>A0A2J6R6F6_HYAVF</name>
<gene>
    <name evidence="1" type="ORF">L207DRAFT_604643</name>
</gene>
<evidence type="ECO:0000313" key="1">
    <source>
        <dbReference type="EMBL" id="PMD34094.1"/>
    </source>
</evidence>